<sequence length="242" mass="27944">MHMAESSKKGTRKAAANAPHRTIILWLSALFVVSITLSGWYPLFPEDWIVEHILVLATAPVLWLLYRKIPLSVVSWVGIYLFLYIHELGAHYTYSKVPYDQWTQSWFGFSLNGFFGWERNHFDRFVHFTYGLLLAYPLKEIITAWCGARGFWPWFFALDVVMSTSCFYELLEWAAALVFSEEVGTAYLGTQGDVWDAHKDILLAVIGGFITLTVATVLEARKRGAVFWKEWRESFRVARDVN</sequence>
<feature type="transmembrane region" description="Helical" evidence="1">
    <location>
        <begin position="49"/>
        <end position="66"/>
    </location>
</feature>
<dbReference type="InterPro" id="IPR014509">
    <property type="entry name" value="YjdF-like"/>
</dbReference>
<evidence type="ECO:0000313" key="2">
    <source>
        <dbReference type="EMBL" id="RBP39718.1"/>
    </source>
</evidence>
<comment type="caution">
    <text evidence="2">The sequence shown here is derived from an EMBL/GenBank/DDBJ whole genome shotgun (WGS) entry which is preliminary data.</text>
</comment>
<name>A0A366HEI0_9BACT</name>
<feature type="transmembrane region" description="Helical" evidence="1">
    <location>
        <begin position="73"/>
        <end position="94"/>
    </location>
</feature>
<gene>
    <name evidence="2" type="ORF">DES53_109145</name>
</gene>
<dbReference type="EMBL" id="QNRR01000009">
    <property type="protein sequence ID" value="RBP39718.1"/>
    <property type="molecule type" value="Genomic_DNA"/>
</dbReference>
<dbReference type="Pfam" id="PF09997">
    <property type="entry name" value="DUF2238"/>
    <property type="match status" value="1"/>
</dbReference>
<dbReference type="PIRSF" id="PIRSF020606">
    <property type="entry name" value="UCP020606"/>
    <property type="match status" value="1"/>
</dbReference>
<feature type="transmembrane region" description="Helical" evidence="1">
    <location>
        <begin position="201"/>
        <end position="220"/>
    </location>
</feature>
<organism evidence="2 3">
    <name type="scientific">Roseimicrobium gellanilyticum</name>
    <dbReference type="NCBI Taxonomy" id="748857"/>
    <lineage>
        <taxon>Bacteria</taxon>
        <taxon>Pseudomonadati</taxon>
        <taxon>Verrucomicrobiota</taxon>
        <taxon>Verrucomicrobiia</taxon>
        <taxon>Verrucomicrobiales</taxon>
        <taxon>Verrucomicrobiaceae</taxon>
        <taxon>Roseimicrobium</taxon>
    </lineage>
</organism>
<dbReference type="InterPro" id="IPR058534">
    <property type="entry name" value="YjdF"/>
</dbReference>
<keyword evidence="1" id="KW-0472">Membrane</keyword>
<protein>
    <submittedName>
        <fullName evidence="2">Putative membrane protein</fullName>
    </submittedName>
</protein>
<dbReference type="Proteomes" id="UP000253426">
    <property type="component" value="Unassembled WGS sequence"/>
</dbReference>
<reference evidence="2 3" key="1">
    <citation type="submission" date="2018-06" db="EMBL/GenBank/DDBJ databases">
        <title>Genomic Encyclopedia of Type Strains, Phase IV (KMG-IV): sequencing the most valuable type-strain genomes for metagenomic binning, comparative biology and taxonomic classification.</title>
        <authorList>
            <person name="Goeker M."/>
        </authorList>
    </citation>
    <scope>NUCLEOTIDE SEQUENCE [LARGE SCALE GENOMIC DNA]</scope>
    <source>
        <strain evidence="2 3">DSM 25532</strain>
    </source>
</reference>
<keyword evidence="1" id="KW-1133">Transmembrane helix</keyword>
<proteinExistence type="predicted"/>
<dbReference type="AlphaFoldDB" id="A0A366HEI0"/>
<keyword evidence="3" id="KW-1185">Reference proteome</keyword>
<evidence type="ECO:0000313" key="3">
    <source>
        <dbReference type="Proteomes" id="UP000253426"/>
    </source>
</evidence>
<accession>A0A366HEI0</accession>
<keyword evidence="1" id="KW-0812">Transmembrane</keyword>
<evidence type="ECO:0000256" key="1">
    <source>
        <dbReference type="SAM" id="Phobius"/>
    </source>
</evidence>
<feature type="transmembrane region" description="Helical" evidence="1">
    <location>
        <begin position="21"/>
        <end position="43"/>
    </location>
</feature>